<reference evidence="1" key="2">
    <citation type="submission" date="2021-12" db="EMBL/GenBank/DDBJ databases">
        <title>Resequencing data analysis of finger millet.</title>
        <authorList>
            <person name="Hatakeyama M."/>
            <person name="Aluri S."/>
            <person name="Balachadran M.T."/>
            <person name="Sivarajan S.R."/>
            <person name="Poveda L."/>
            <person name="Shimizu-Inatsugi R."/>
            <person name="Schlapbach R."/>
            <person name="Sreeman S.M."/>
            <person name="Shimizu K.K."/>
        </authorList>
    </citation>
    <scope>NUCLEOTIDE SEQUENCE</scope>
</reference>
<dbReference type="AlphaFoldDB" id="A0AAV5E7E2"/>
<accession>A0AAV5E7E2</accession>
<evidence type="ECO:0000313" key="1">
    <source>
        <dbReference type="EMBL" id="GJN19029.1"/>
    </source>
</evidence>
<reference evidence="1" key="1">
    <citation type="journal article" date="2018" name="DNA Res.">
        <title>Multiple hybrid de novo genome assembly of finger millet, an orphan allotetraploid crop.</title>
        <authorList>
            <person name="Hatakeyama M."/>
            <person name="Aluri S."/>
            <person name="Balachadran M.T."/>
            <person name="Sivarajan S.R."/>
            <person name="Patrignani A."/>
            <person name="Gruter S."/>
            <person name="Poveda L."/>
            <person name="Shimizu-Inatsugi R."/>
            <person name="Baeten J."/>
            <person name="Francoijs K.J."/>
            <person name="Nataraja K.N."/>
            <person name="Reddy Y.A.N."/>
            <person name="Phadnis S."/>
            <person name="Ravikumar R.L."/>
            <person name="Schlapbach R."/>
            <person name="Sreeman S.M."/>
            <person name="Shimizu K.K."/>
        </authorList>
    </citation>
    <scope>NUCLEOTIDE SEQUENCE</scope>
</reference>
<evidence type="ECO:0000313" key="2">
    <source>
        <dbReference type="Proteomes" id="UP001054889"/>
    </source>
</evidence>
<proteinExistence type="predicted"/>
<name>A0AAV5E7E2_ELECO</name>
<organism evidence="1 2">
    <name type="scientific">Eleusine coracana subsp. coracana</name>
    <dbReference type="NCBI Taxonomy" id="191504"/>
    <lineage>
        <taxon>Eukaryota</taxon>
        <taxon>Viridiplantae</taxon>
        <taxon>Streptophyta</taxon>
        <taxon>Embryophyta</taxon>
        <taxon>Tracheophyta</taxon>
        <taxon>Spermatophyta</taxon>
        <taxon>Magnoliopsida</taxon>
        <taxon>Liliopsida</taxon>
        <taxon>Poales</taxon>
        <taxon>Poaceae</taxon>
        <taxon>PACMAD clade</taxon>
        <taxon>Chloridoideae</taxon>
        <taxon>Cynodonteae</taxon>
        <taxon>Eleusininae</taxon>
        <taxon>Eleusine</taxon>
    </lineage>
</organism>
<gene>
    <name evidence="1" type="primary">gb06260</name>
    <name evidence="1" type="ORF">PR202_gb06260</name>
</gene>
<protein>
    <submittedName>
        <fullName evidence="1">Uncharacterized protein</fullName>
    </submittedName>
</protein>
<comment type="caution">
    <text evidence="1">The sequence shown here is derived from an EMBL/GenBank/DDBJ whole genome shotgun (WGS) entry which is preliminary data.</text>
</comment>
<dbReference type="Proteomes" id="UP001054889">
    <property type="component" value="Unassembled WGS sequence"/>
</dbReference>
<sequence>MASLKHSQYRAVTKLYGYASIKLVEIEIKLYKGWHVDTYGKDGSLWSSPLRLLKLTSSTTMLLPSNNSVGSLPESELHDRLRLNKLVMPSHMQQFVSFCHEVVSP</sequence>
<dbReference type="EMBL" id="BQKI01000074">
    <property type="protein sequence ID" value="GJN19029.1"/>
    <property type="molecule type" value="Genomic_DNA"/>
</dbReference>
<keyword evidence="2" id="KW-1185">Reference proteome</keyword>